<keyword evidence="10" id="KW-1185">Reference proteome</keyword>
<dbReference type="PANTHER" id="PTHR12716:SF8">
    <property type="entry name" value="TRANSCRIPTION INITIATION FACTOR IIE SUBUNIT BETA"/>
    <property type="match status" value="1"/>
</dbReference>
<feature type="region of interest" description="Disordered" evidence="7">
    <location>
        <begin position="207"/>
        <end position="246"/>
    </location>
</feature>
<evidence type="ECO:0000256" key="3">
    <source>
        <dbReference type="ARBA" id="ARBA00023125"/>
    </source>
</evidence>
<evidence type="ECO:0000256" key="5">
    <source>
        <dbReference type="ARBA" id="ARBA00023242"/>
    </source>
</evidence>
<dbReference type="InterPro" id="IPR040501">
    <property type="entry name" value="TFA2_Winged_2"/>
</dbReference>
<evidence type="ECO:0000259" key="8">
    <source>
        <dbReference type="PROSITE" id="PS51351"/>
    </source>
</evidence>
<evidence type="ECO:0000256" key="6">
    <source>
        <dbReference type="ARBA" id="ARBA00025581"/>
    </source>
</evidence>
<dbReference type="InterPro" id="IPR016656">
    <property type="entry name" value="TFIIE-bsu"/>
</dbReference>
<keyword evidence="5" id="KW-0539">Nucleus</keyword>
<evidence type="ECO:0000256" key="1">
    <source>
        <dbReference type="ARBA" id="ARBA00004123"/>
    </source>
</evidence>
<organism evidence="9 10">
    <name type="scientific">Amphibalanus amphitrite</name>
    <name type="common">Striped barnacle</name>
    <name type="synonym">Balanus amphitrite</name>
    <dbReference type="NCBI Taxonomy" id="1232801"/>
    <lineage>
        <taxon>Eukaryota</taxon>
        <taxon>Metazoa</taxon>
        <taxon>Ecdysozoa</taxon>
        <taxon>Arthropoda</taxon>
        <taxon>Crustacea</taxon>
        <taxon>Multicrustacea</taxon>
        <taxon>Cirripedia</taxon>
        <taxon>Thoracica</taxon>
        <taxon>Thoracicalcarea</taxon>
        <taxon>Balanomorpha</taxon>
        <taxon>Balanoidea</taxon>
        <taxon>Balanidae</taxon>
        <taxon>Amphibalaninae</taxon>
        <taxon>Amphibalanus</taxon>
    </lineage>
</organism>
<dbReference type="GO" id="GO:0006367">
    <property type="term" value="P:transcription initiation at RNA polymerase II promoter"/>
    <property type="evidence" value="ECO:0007669"/>
    <property type="project" value="InterPro"/>
</dbReference>
<dbReference type="GO" id="GO:0001097">
    <property type="term" value="F:TFIIH-class transcription factor complex binding"/>
    <property type="evidence" value="ECO:0007669"/>
    <property type="project" value="TreeGrafter"/>
</dbReference>
<dbReference type="PROSITE" id="PS51351">
    <property type="entry name" value="TFIIE_BETA_C"/>
    <property type="match status" value="1"/>
</dbReference>
<dbReference type="PANTHER" id="PTHR12716">
    <property type="entry name" value="TRANSCRIPTION INITIATION FACTOR IIE, BETA SUBUNIT"/>
    <property type="match status" value="1"/>
</dbReference>
<evidence type="ECO:0000256" key="4">
    <source>
        <dbReference type="ARBA" id="ARBA00023163"/>
    </source>
</evidence>
<dbReference type="FunFam" id="1.10.10.10:FF:000177">
    <property type="entry name" value="Transcription initiation factor IIE subunit beta"/>
    <property type="match status" value="1"/>
</dbReference>
<dbReference type="EMBL" id="VIIS01002159">
    <property type="protein sequence ID" value="KAF0287864.1"/>
    <property type="molecule type" value="Genomic_DNA"/>
</dbReference>
<comment type="function">
    <text evidence="6">Recruits TFIIH to the initiation complex and stimulates the RNA polymerase II C-terminal domain kinase and DNA-dependent ATPase activities of TFIIH. Both TFIIH and TFIIE are required for promoter clearance by RNA polymerase.</text>
</comment>
<reference evidence="9 10" key="1">
    <citation type="submission" date="2019-07" db="EMBL/GenBank/DDBJ databases">
        <title>Draft genome assembly of a fouling barnacle, Amphibalanus amphitrite (Darwin, 1854): The first reference genome for Thecostraca.</title>
        <authorList>
            <person name="Kim W."/>
        </authorList>
    </citation>
    <scope>NUCLEOTIDE SEQUENCE [LARGE SCALE GENOMIC DNA]</scope>
    <source>
        <strain evidence="9">SNU_AA5</strain>
        <tissue evidence="9">Soma without cirri and trophi</tissue>
    </source>
</reference>
<evidence type="ECO:0000256" key="7">
    <source>
        <dbReference type="SAM" id="MobiDB-lite"/>
    </source>
</evidence>
<comment type="caution">
    <text evidence="9">The sequence shown here is derived from an EMBL/GenBank/DDBJ whole genome shotgun (WGS) entry which is preliminary data.</text>
</comment>
<feature type="domain" description="TFIIE beta" evidence="8">
    <location>
        <begin position="17"/>
        <end position="105"/>
    </location>
</feature>
<sequence length="246" mass="28619">MDPSLLKERDAFRKKAMATPVLKMVSGSSQYRFGVLAKIVKHMRKRHQEGNLYPLTLEEILDETNQLDAGSKVKQWLQTEALPSNPKIMVTPEGKYQFKPPYDLRDRKTMLKLLRKHDLKGYGGLLLEDVQESLPNCDRIMKQIANDITYIVRPQDKKKVIFYNDRTARFHVDEELAKLWRSVPVRGVDDEKIEEYLERQGLQAMHDHGLKKLVPPKRKSRGGKRKNKAPKDNDHLKDVLETYDEG</sequence>
<dbReference type="AlphaFoldDB" id="A0A6A4V8K1"/>
<dbReference type="Proteomes" id="UP000440578">
    <property type="component" value="Unassembled WGS sequence"/>
</dbReference>
<dbReference type="Pfam" id="PF18121">
    <property type="entry name" value="TFA2_Winged_2"/>
    <property type="match status" value="1"/>
</dbReference>
<dbReference type="PIRSF" id="PIRSF016398">
    <property type="entry name" value="TFIIE-beta"/>
    <property type="match status" value="1"/>
</dbReference>
<feature type="compositionally biased region" description="Basic residues" evidence="7">
    <location>
        <begin position="211"/>
        <end position="228"/>
    </location>
</feature>
<dbReference type="InterPro" id="IPR036390">
    <property type="entry name" value="WH_DNA-bd_sf"/>
</dbReference>
<keyword evidence="2" id="KW-0805">Transcription regulation</keyword>
<dbReference type="Gene3D" id="1.10.10.10">
    <property type="entry name" value="Winged helix-like DNA-binding domain superfamily/Winged helix DNA-binding domain"/>
    <property type="match status" value="1"/>
</dbReference>
<dbReference type="SUPFAM" id="SSF46785">
    <property type="entry name" value="Winged helix' DNA-binding domain"/>
    <property type="match status" value="1"/>
</dbReference>
<dbReference type="CDD" id="cd07977">
    <property type="entry name" value="TFIIE_beta_winged_helix"/>
    <property type="match status" value="1"/>
</dbReference>
<dbReference type="OrthoDB" id="5323195at2759"/>
<dbReference type="GO" id="GO:0003677">
    <property type="term" value="F:DNA binding"/>
    <property type="evidence" value="ECO:0007669"/>
    <property type="project" value="UniProtKB-KW"/>
</dbReference>
<keyword evidence="4" id="KW-0804">Transcription</keyword>
<protein>
    <submittedName>
        <fullName evidence="9">General transcription factor IIE subunit 2</fullName>
    </submittedName>
</protein>
<dbReference type="InterPro" id="IPR036388">
    <property type="entry name" value="WH-like_DNA-bd_sf"/>
</dbReference>
<dbReference type="Pfam" id="PF02186">
    <property type="entry name" value="TFIIE_beta"/>
    <property type="match status" value="1"/>
</dbReference>
<evidence type="ECO:0000256" key="2">
    <source>
        <dbReference type="ARBA" id="ARBA00023015"/>
    </source>
</evidence>
<comment type="subcellular location">
    <subcellularLocation>
        <location evidence="1">Nucleus</location>
    </subcellularLocation>
</comment>
<keyword evidence="3" id="KW-0238">DNA-binding</keyword>
<dbReference type="InterPro" id="IPR003166">
    <property type="entry name" value="TFIIE_bsu_DNA-bd"/>
</dbReference>
<evidence type="ECO:0000313" key="10">
    <source>
        <dbReference type="Proteomes" id="UP000440578"/>
    </source>
</evidence>
<dbReference type="GO" id="GO:0005673">
    <property type="term" value="C:transcription factor TFIIE complex"/>
    <property type="evidence" value="ECO:0007669"/>
    <property type="project" value="InterPro"/>
</dbReference>
<accession>A0A6A4V8K1</accession>
<gene>
    <name evidence="9" type="primary">gtf2e2</name>
    <name evidence="9" type="ORF">FJT64_013696</name>
</gene>
<proteinExistence type="predicted"/>
<evidence type="ECO:0000313" key="9">
    <source>
        <dbReference type="EMBL" id="KAF0287864.1"/>
    </source>
</evidence>
<name>A0A6A4V8K1_AMPAM</name>
<feature type="compositionally biased region" description="Basic and acidic residues" evidence="7">
    <location>
        <begin position="229"/>
        <end position="240"/>
    </location>
</feature>